<sequence>MIRFITALVFAQICLGAPVLAQQDRRPSHCIAIAQTTPGIAYLHKAGFRDPLPAHTVRLRYIAHASFLIQTDDGLSAVTDFTGFIGNVDFIPDVVTMNHAHSTHWTANPDPLIPNVLPGWGDFGEGVDHHVDLGSMLVRNVPTDIRSWDGTVETNGNSIFVFEAAGLCIAHLGHLHHEPSDEQYAALGRMDVVMAPVDGGLTLPLENMMNVLRRTKARIVIPMHWFADGSLGRFLAGMEDEFAIVDTGAHEITVSLRSLPDRPTIMVLRPAYLREDE</sequence>
<dbReference type="SUPFAM" id="SSF56281">
    <property type="entry name" value="Metallo-hydrolase/oxidoreductase"/>
    <property type="match status" value="1"/>
</dbReference>
<dbReference type="EMBL" id="FWFU01000004">
    <property type="protein sequence ID" value="SLN55299.1"/>
    <property type="molecule type" value="Genomic_DNA"/>
</dbReference>
<evidence type="ECO:0000313" key="2">
    <source>
        <dbReference type="EMBL" id="SLN55299.1"/>
    </source>
</evidence>
<reference evidence="2 3" key="1">
    <citation type="submission" date="2017-03" db="EMBL/GenBank/DDBJ databases">
        <authorList>
            <person name="Afonso C.L."/>
            <person name="Miller P.J."/>
            <person name="Scott M.A."/>
            <person name="Spackman E."/>
            <person name="Goraichik I."/>
            <person name="Dimitrov K.M."/>
            <person name="Suarez D.L."/>
            <person name="Swayne D.E."/>
        </authorList>
    </citation>
    <scope>NUCLEOTIDE SEQUENCE [LARGE SCALE GENOMIC DNA]</scope>
    <source>
        <strain evidence="2 3">CECT 8110</strain>
    </source>
</reference>
<protein>
    <recommendedName>
        <fullName evidence="4">Metal-dependent hydrolase</fullName>
    </recommendedName>
</protein>
<accession>A0A1X6ZLT4</accession>
<evidence type="ECO:0008006" key="4">
    <source>
        <dbReference type="Google" id="ProtNLM"/>
    </source>
</evidence>
<feature type="signal peptide" evidence="1">
    <location>
        <begin position="1"/>
        <end position="21"/>
    </location>
</feature>
<dbReference type="PANTHER" id="PTHR39189">
    <property type="entry name" value="UPF0173 METAL-DEPENDENT HYDROLASE YTKL"/>
    <property type="match status" value="1"/>
</dbReference>
<name>A0A1X6ZLT4_9RHOB</name>
<keyword evidence="3" id="KW-1185">Reference proteome</keyword>
<organism evidence="2 3">
    <name type="scientific">Roseovarius halotolerans</name>
    <dbReference type="NCBI Taxonomy" id="505353"/>
    <lineage>
        <taxon>Bacteria</taxon>
        <taxon>Pseudomonadati</taxon>
        <taxon>Pseudomonadota</taxon>
        <taxon>Alphaproteobacteria</taxon>
        <taxon>Rhodobacterales</taxon>
        <taxon>Roseobacteraceae</taxon>
        <taxon>Roseovarius</taxon>
    </lineage>
</organism>
<gene>
    <name evidence="2" type="ORF">ROH8110_03002</name>
</gene>
<evidence type="ECO:0000256" key="1">
    <source>
        <dbReference type="SAM" id="SignalP"/>
    </source>
</evidence>
<dbReference type="Pfam" id="PF13483">
    <property type="entry name" value="Lactamase_B_3"/>
    <property type="match status" value="1"/>
</dbReference>
<dbReference type="Gene3D" id="3.60.15.10">
    <property type="entry name" value="Ribonuclease Z/Hydroxyacylglutathione hydrolase-like"/>
    <property type="match status" value="1"/>
</dbReference>
<dbReference type="PANTHER" id="PTHR39189:SF1">
    <property type="entry name" value="UPF0173 METAL-DEPENDENT HYDROLASE YTKL"/>
    <property type="match status" value="1"/>
</dbReference>
<keyword evidence="1" id="KW-0732">Signal</keyword>
<evidence type="ECO:0000313" key="3">
    <source>
        <dbReference type="Proteomes" id="UP000193207"/>
    </source>
</evidence>
<dbReference type="RefSeq" id="WP_085818565.1">
    <property type="nucleotide sequence ID" value="NZ_FWFU01000004.1"/>
</dbReference>
<dbReference type="Proteomes" id="UP000193207">
    <property type="component" value="Unassembled WGS sequence"/>
</dbReference>
<dbReference type="OrthoDB" id="7343000at2"/>
<proteinExistence type="predicted"/>
<dbReference type="InterPro" id="IPR036866">
    <property type="entry name" value="RibonucZ/Hydroxyglut_hydro"/>
</dbReference>
<dbReference type="AlphaFoldDB" id="A0A1X6ZLT4"/>
<feature type="chain" id="PRO_5013095363" description="Metal-dependent hydrolase" evidence="1">
    <location>
        <begin position="22"/>
        <end position="277"/>
    </location>
</feature>